<accession>A0AB34HHE2</accession>
<evidence type="ECO:0000256" key="3">
    <source>
        <dbReference type="SAM" id="MobiDB-lite"/>
    </source>
</evidence>
<protein>
    <recommendedName>
        <fullName evidence="4">Vinculin-binding site-containing domain-containing protein</fullName>
    </recommendedName>
</protein>
<proteinExistence type="predicted"/>
<evidence type="ECO:0000313" key="6">
    <source>
        <dbReference type="Proteomes" id="UP001159641"/>
    </source>
</evidence>
<comment type="subcellular location">
    <subcellularLocation>
        <location evidence="1">Cytoplasm</location>
    </subcellularLocation>
</comment>
<comment type="caution">
    <text evidence="5">The sequence shown here is derived from an EMBL/GenBank/DDBJ whole genome shotgun (WGS) entry which is preliminary data.</text>
</comment>
<dbReference type="GO" id="GO:0005737">
    <property type="term" value="C:cytoplasm"/>
    <property type="evidence" value="ECO:0007669"/>
    <property type="project" value="UniProtKB-SubCell"/>
</dbReference>
<reference evidence="5 6" key="1">
    <citation type="submission" date="2022-11" db="EMBL/GenBank/DDBJ databases">
        <title>Whole genome sequence of Eschrichtius robustus ER-17-0199.</title>
        <authorList>
            <person name="Bruniche-Olsen A."/>
            <person name="Black A.N."/>
            <person name="Fields C.J."/>
            <person name="Walden K."/>
            <person name="Dewoody J.A."/>
        </authorList>
    </citation>
    <scope>NUCLEOTIDE SEQUENCE [LARGE SCALE GENOMIC DNA]</scope>
    <source>
        <strain evidence="5">ER-17-0199</strain>
        <tissue evidence="5">Blubber</tissue>
    </source>
</reference>
<sequence>MHLRSPAWGCVAAPGLAGKGPEGMTKSVTNPEELGGLASQMTSDYGHLALQGQMAAATAEPEEVCHLKSLF</sequence>
<keyword evidence="2" id="KW-0963">Cytoplasm</keyword>
<dbReference type="EMBL" id="JAIQCJ010001357">
    <property type="protein sequence ID" value="KAJ8790416.1"/>
    <property type="molecule type" value="Genomic_DNA"/>
</dbReference>
<dbReference type="Proteomes" id="UP001159641">
    <property type="component" value="Unassembled WGS sequence"/>
</dbReference>
<feature type="region of interest" description="Disordered" evidence="3">
    <location>
        <begin position="14"/>
        <end position="38"/>
    </location>
</feature>
<dbReference type="GO" id="GO:0051015">
    <property type="term" value="F:actin filament binding"/>
    <property type="evidence" value="ECO:0007669"/>
    <property type="project" value="InterPro"/>
</dbReference>
<evidence type="ECO:0000259" key="4">
    <source>
        <dbReference type="Pfam" id="PF08913"/>
    </source>
</evidence>
<dbReference type="SUPFAM" id="SSF47220">
    <property type="entry name" value="alpha-catenin/vinculin-like"/>
    <property type="match status" value="1"/>
</dbReference>
<organism evidence="5 6">
    <name type="scientific">Eschrichtius robustus</name>
    <name type="common">California gray whale</name>
    <name type="synonym">Eschrichtius gibbosus</name>
    <dbReference type="NCBI Taxonomy" id="9764"/>
    <lineage>
        <taxon>Eukaryota</taxon>
        <taxon>Metazoa</taxon>
        <taxon>Chordata</taxon>
        <taxon>Craniata</taxon>
        <taxon>Vertebrata</taxon>
        <taxon>Euteleostomi</taxon>
        <taxon>Mammalia</taxon>
        <taxon>Eutheria</taxon>
        <taxon>Laurasiatheria</taxon>
        <taxon>Artiodactyla</taxon>
        <taxon>Whippomorpha</taxon>
        <taxon>Cetacea</taxon>
        <taxon>Mysticeti</taxon>
        <taxon>Eschrichtiidae</taxon>
        <taxon>Eschrichtius</taxon>
    </lineage>
</organism>
<evidence type="ECO:0000256" key="2">
    <source>
        <dbReference type="ARBA" id="ARBA00022490"/>
    </source>
</evidence>
<dbReference type="GO" id="GO:0007155">
    <property type="term" value="P:cell adhesion"/>
    <property type="evidence" value="ECO:0007669"/>
    <property type="project" value="InterPro"/>
</dbReference>
<dbReference type="Gene3D" id="1.20.120.230">
    <property type="entry name" value="Alpha-catenin/vinculin-like"/>
    <property type="match status" value="1"/>
</dbReference>
<dbReference type="InterPro" id="IPR015009">
    <property type="entry name" value="Vinculin-bd_dom"/>
</dbReference>
<dbReference type="Pfam" id="PF08913">
    <property type="entry name" value="VBS"/>
    <property type="match status" value="1"/>
</dbReference>
<evidence type="ECO:0000313" key="5">
    <source>
        <dbReference type="EMBL" id="KAJ8790416.1"/>
    </source>
</evidence>
<feature type="domain" description="Vinculin-binding site-containing" evidence="4">
    <location>
        <begin position="21"/>
        <end position="65"/>
    </location>
</feature>
<keyword evidence="6" id="KW-1185">Reference proteome</keyword>
<name>A0AB34HHE2_ESCRO</name>
<dbReference type="InterPro" id="IPR036723">
    <property type="entry name" value="Alpha-catenin/vinculin-like_sf"/>
</dbReference>
<dbReference type="AlphaFoldDB" id="A0AB34HHE2"/>
<gene>
    <name evidence="5" type="ORF">J1605_021493</name>
</gene>
<evidence type="ECO:0000256" key="1">
    <source>
        <dbReference type="ARBA" id="ARBA00004496"/>
    </source>
</evidence>